<organism evidence="1 2">
    <name type="scientific">Exercitatus varius</name>
    <dbReference type="NCBI Taxonomy" id="67857"/>
    <lineage>
        <taxon>Bacteria</taxon>
        <taxon>Pseudomonadati</taxon>
        <taxon>Pseudomonadota</taxon>
        <taxon>Gammaproteobacteria</taxon>
        <taxon>Pasteurellales</taxon>
        <taxon>Pasteurellaceae</taxon>
        <taxon>Exercitatus</taxon>
    </lineage>
</organism>
<evidence type="ECO:0000313" key="2">
    <source>
        <dbReference type="Proteomes" id="UP001214976"/>
    </source>
</evidence>
<reference evidence="1" key="1">
    <citation type="submission" date="2023-03" db="EMBL/GenBank/DDBJ databases">
        <title>Classification of Bisgaard taxon 6 and taxon 10 as Exercitatus varius gen. nov., spec. nov.</title>
        <authorList>
            <person name="Christensen H."/>
        </authorList>
    </citation>
    <scope>NUCLEOTIDE SEQUENCE</scope>
    <source>
        <strain evidence="1">86116</strain>
    </source>
</reference>
<sequence>MDINNGVIIGGATGYKPERVEIFLKSLNLAQFKGKVILLVYESDLAEYERFYPPSAFGFELIYRISRIGLARRVRWYRTFKPLINRLFERLYRTNRHKKAELLKKFAYPHVSRFFEFLQCLEQLPETEFVMLTDTRDVYFQQHPFRQIRNGLYLGIENPAVTLAQDSYSTGWIRDVYGEKVLSEIGSNPICCAGVTLGDYQSVRDYLHTMLNEFLDLPYTVMAKSNYDQGIHNRLLYANRFARAIRCLPQSSVISTVGLFNYTDLTFNSAHELLLTDGSKATVIHQYDRHKDWEERVRGQFL</sequence>
<accession>A0AAW6QEW1</accession>
<gene>
    <name evidence="1" type="ORF">P7M15_09525</name>
</gene>
<dbReference type="EMBL" id="JARQTW010000016">
    <property type="protein sequence ID" value="MDG2950749.1"/>
    <property type="molecule type" value="Genomic_DNA"/>
</dbReference>
<dbReference type="RefSeq" id="WP_202937737.1">
    <property type="nucleotide sequence ID" value="NZ_JARQTW010000016.1"/>
</dbReference>
<proteinExistence type="predicted"/>
<dbReference type="Proteomes" id="UP001214976">
    <property type="component" value="Unassembled WGS sequence"/>
</dbReference>
<comment type="caution">
    <text evidence="1">The sequence shown here is derived from an EMBL/GenBank/DDBJ whole genome shotgun (WGS) entry which is preliminary data.</text>
</comment>
<name>A0AAW6QEW1_9PAST</name>
<dbReference type="AlphaFoldDB" id="A0AAW6QEW1"/>
<protein>
    <submittedName>
        <fullName evidence="1">Uncharacterized protein</fullName>
    </submittedName>
</protein>
<evidence type="ECO:0000313" key="1">
    <source>
        <dbReference type="EMBL" id="MDG2950749.1"/>
    </source>
</evidence>